<dbReference type="EMBL" id="CP135996">
    <property type="protein sequence ID" value="WOC32377.1"/>
    <property type="molecule type" value="Genomic_DNA"/>
</dbReference>
<evidence type="ECO:0000313" key="1">
    <source>
        <dbReference type="EMBL" id="WOC32377.1"/>
    </source>
</evidence>
<sequence>MSYLVKNIHMDGAGHTLLQLQNRKTQECVAACDTEIEARRTAGKMEYILKAITLEDHRVWLWQTDDLSAAYRRKDQLDALLLSPAKWIDTS</sequence>
<name>A0AA97DAD3_9FIRM</name>
<dbReference type="AlphaFoldDB" id="A0AA97DAD3"/>
<reference evidence="1 2" key="1">
    <citation type="submission" date="2024-06" db="EMBL/GenBank/DDBJ databases">
        <title>Caproicibacterium argilliputei sp. nov, a novel caproic acid producing anaerobic bacterium isolated from pit mud.</title>
        <authorList>
            <person name="Xia S."/>
        </authorList>
    </citation>
    <scope>NUCLEOTIDE SEQUENCE [LARGE SCALE GENOMIC DNA]</scope>
    <source>
        <strain evidence="1 2">ZCY20-5</strain>
    </source>
</reference>
<dbReference type="RefSeq" id="WP_275844917.1">
    <property type="nucleotide sequence ID" value="NZ_CP135996.1"/>
</dbReference>
<dbReference type="KEGG" id="carl:PXC00_00485"/>
<reference evidence="2" key="2">
    <citation type="submission" date="2024-06" db="EMBL/GenBank/DDBJ databases">
        <title>Caproicibacterium argilliputei sp. nov, a novel caproic acid producing anaerobic bacterium isolated from pit mud.</title>
        <authorList>
            <person name="Zeng C."/>
        </authorList>
    </citation>
    <scope>NUCLEOTIDE SEQUENCE [LARGE SCALE GENOMIC DNA]</scope>
    <source>
        <strain evidence="2">ZCY20-5</strain>
    </source>
</reference>
<protein>
    <submittedName>
        <fullName evidence="1">Uncharacterized protein</fullName>
    </submittedName>
</protein>
<proteinExistence type="predicted"/>
<organism evidence="1 2">
    <name type="scientific">Caproicibacterium argilliputei</name>
    <dbReference type="NCBI Taxonomy" id="3030016"/>
    <lineage>
        <taxon>Bacteria</taxon>
        <taxon>Bacillati</taxon>
        <taxon>Bacillota</taxon>
        <taxon>Clostridia</taxon>
        <taxon>Eubacteriales</taxon>
        <taxon>Oscillospiraceae</taxon>
        <taxon>Caproicibacterium</taxon>
    </lineage>
</organism>
<evidence type="ECO:0000313" key="2">
    <source>
        <dbReference type="Proteomes" id="UP001300604"/>
    </source>
</evidence>
<gene>
    <name evidence="1" type="ORF">PXC00_00485</name>
</gene>
<accession>A0AA97DAD3</accession>
<reference evidence="2" key="3">
    <citation type="submission" date="2024-06" db="EMBL/GenBank/DDBJ databases">
        <authorList>
            <person name="Zeng C."/>
        </authorList>
    </citation>
    <scope>NUCLEOTIDE SEQUENCE [LARGE SCALE GENOMIC DNA]</scope>
    <source>
        <strain evidence="2">ZCY20-5</strain>
    </source>
</reference>
<dbReference type="Proteomes" id="UP001300604">
    <property type="component" value="Chromosome"/>
</dbReference>
<keyword evidence="2" id="KW-1185">Reference proteome</keyword>